<feature type="transmembrane region" description="Helical" evidence="2">
    <location>
        <begin position="190"/>
        <end position="211"/>
    </location>
</feature>
<accession>A0A1Y2HX77</accession>
<feature type="region of interest" description="Disordered" evidence="1">
    <location>
        <begin position="264"/>
        <end position="342"/>
    </location>
</feature>
<name>A0A1Y2HX77_9FUNG</name>
<sequence length="546" mass="58490">MHICPVFAPSSSRNASPKTGRPIGGTHLNNCPMQSAPNGSNHTATLLAMTSAASNQSSVQPPPRIIDDVTLINSIIVSAIGSIVSIGCMFALFRRAWPQHQFVADDSAIQFMTRRCRLLFAASALTLADALRNLIQWSMLYEGSKLPNFLTIRIVYIFTFLVALPLETYATCQRCAVIVTRKPAQRKRGLQIALVVCIACMLCAQGGSSFVTFDLAHHPNSDVDDWLNRRFAPIAVIAVMALFPLLIMTSSAWALSVNVRQTRPKPFGHQVPRTGSNKSGSISKVGSATSGSQSKVSDSAGENGSSGPVSGSLSDIGSQAAPSGDSAPSSLPPSRRISVLPSRTRSNLLTNVSTAMLHTATKLRSSSRRPSAATRRHNKASLMYPLTRTFTILTVALTVLWLFALAASTLDFVPNVRSNALNAAINAIAIAIEASFERLIRVARYSQQKRQEVLAVDKSFADDMIGQRDGKVHGIREEHIGVNDSPAQAVDAAPSVGVGGMALQTLAAAPGLDPVGTIQEHVVSHFEAWDYVMSPTQDARQPWGSL</sequence>
<dbReference type="Proteomes" id="UP000193411">
    <property type="component" value="Unassembled WGS sequence"/>
</dbReference>
<keyword evidence="2" id="KW-1133">Transmembrane helix</keyword>
<proteinExistence type="predicted"/>
<feature type="transmembrane region" description="Helical" evidence="2">
    <location>
        <begin position="385"/>
        <end position="408"/>
    </location>
</feature>
<organism evidence="3 4">
    <name type="scientific">Catenaria anguillulae PL171</name>
    <dbReference type="NCBI Taxonomy" id="765915"/>
    <lineage>
        <taxon>Eukaryota</taxon>
        <taxon>Fungi</taxon>
        <taxon>Fungi incertae sedis</taxon>
        <taxon>Blastocladiomycota</taxon>
        <taxon>Blastocladiomycetes</taxon>
        <taxon>Blastocladiales</taxon>
        <taxon>Catenariaceae</taxon>
        <taxon>Catenaria</taxon>
    </lineage>
</organism>
<feature type="compositionally biased region" description="Polar residues" evidence="1">
    <location>
        <begin position="273"/>
        <end position="329"/>
    </location>
</feature>
<evidence type="ECO:0000256" key="2">
    <source>
        <dbReference type="SAM" id="Phobius"/>
    </source>
</evidence>
<feature type="transmembrane region" description="Helical" evidence="2">
    <location>
        <begin position="118"/>
        <end position="137"/>
    </location>
</feature>
<dbReference type="AlphaFoldDB" id="A0A1Y2HX77"/>
<comment type="caution">
    <text evidence="3">The sequence shown here is derived from an EMBL/GenBank/DDBJ whole genome shotgun (WGS) entry which is preliminary data.</text>
</comment>
<feature type="transmembrane region" description="Helical" evidence="2">
    <location>
        <begin position="149"/>
        <end position="169"/>
    </location>
</feature>
<feature type="transmembrane region" description="Helical" evidence="2">
    <location>
        <begin position="231"/>
        <end position="255"/>
    </location>
</feature>
<protein>
    <submittedName>
        <fullName evidence="3">Uncharacterized protein</fullName>
    </submittedName>
</protein>
<evidence type="ECO:0000313" key="3">
    <source>
        <dbReference type="EMBL" id="ORZ38554.1"/>
    </source>
</evidence>
<feature type="transmembrane region" description="Helical" evidence="2">
    <location>
        <begin position="71"/>
        <end position="93"/>
    </location>
</feature>
<reference evidence="3 4" key="1">
    <citation type="submission" date="2016-07" db="EMBL/GenBank/DDBJ databases">
        <title>Pervasive Adenine N6-methylation of Active Genes in Fungi.</title>
        <authorList>
            <consortium name="DOE Joint Genome Institute"/>
            <person name="Mondo S.J."/>
            <person name="Dannebaum R.O."/>
            <person name="Kuo R.C."/>
            <person name="Labutti K."/>
            <person name="Haridas S."/>
            <person name="Kuo A."/>
            <person name="Salamov A."/>
            <person name="Ahrendt S.R."/>
            <person name="Lipzen A."/>
            <person name="Sullivan W."/>
            <person name="Andreopoulos W.B."/>
            <person name="Clum A."/>
            <person name="Lindquist E."/>
            <person name="Daum C."/>
            <person name="Ramamoorthy G.K."/>
            <person name="Gryganskyi A."/>
            <person name="Culley D."/>
            <person name="Magnuson J.K."/>
            <person name="James T.Y."/>
            <person name="O'Malley M.A."/>
            <person name="Stajich J.E."/>
            <person name="Spatafora J.W."/>
            <person name="Visel A."/>
            <person name="Grigoriev I.V."/>
        </authorList>
    </citation>
    <scope>NUCLEOTIDE SEQUENCE [LARGE SCALE GENOMIC DNA]</scope>
    <source>
        <strain evidence="3 4">PL171</strain>
    </source>
</reference>
<keyword evidence="4" id="KW-1185">Reference proteome</keyword>
<gene>
    <name evidence="3" type="ORF">BCR44DRAFT_31057</name>
</gene>
<keyword evidence="2" id="KW-0812">Transmembrane</keyword>
<evidence type="ECO:0000313" key="4">
    <source>
        <dbReference type="Proteomes" id="UP000193411"/>
    </source>
</evidence>
<feature type="region of interest" description="Disordered" evidence="1">
    <location>
        <begin position="1"/>
        <end position="35"/>
    </location>
</feature>
<dbReference type="EMBL" id="MCFL01000008">
    <property type="protein sequence ID" value="ORZ38554.1"/>
    <property type="molecule type" value="Genomic_DNA"/>
</dbReference>
<evidence type="ECO:0000256" key="1">
    <source>
        <dbReference type="SAM" id="MobiDB-lite"/>
    </source>
</evidence>
<feature type="transmembrane region" description="Helical" evidence="2">
    <location>
        <begin position="420"/>
        <end position="440"/>
    </location>
</feature>
<keyword evidence="2" id="KW-0472">Membrane</keyword>